<reference evidence="2" key="1">
    <citation type="submission" date="2017-01" db="EMBL/GenBank/DDBJ databases">
        <authorList>
            <person name="Wang Y."/>
            <person name="White M."/>
            <person name="Kvist S."/>
            <person name="Moncalvo J.-M."/>
        </authorList>
    </citation>
    <scope>NUCLEOTIDE SEQUENCE [LARGE SCALE GENOMIC DNA]</scope>
    <source>
        <strain evidence="2">ID-206-W2</strain>
    </source>
</reference>
<dbReference type="Proteomes" id="UP000187429">
    <property type="component" value="Unassembled WGS sequence"/>
</dbReference>
<sequence>MLLISIKLFSHIRGIIFFQTPLKHKAGWIKEVVFGGKKKASIRSTRFEKCLECTDTLSIKTHSGVHS</sequence>
<evidence type="ECO:0000313" key="1">
    <source>
        <dbReference type="EMBL" id="OMJ08870.1"/>
    </source>
</evidence>
<organism evidence="1 2">
    <name type="scientific">Smittium culicis</name>
    <dbReference type="NCBI Taxonomy" id="133412"/>
    <lineage>
        <taxon>Eukaryota</taxon>
        <taxon>Fungi</taxon>
        <taxon>Fungi incertae sedis</taxon>
        <taxon>Zoopagomycota</taxon>
        <taxon>Kickxellomycotina</taxon>
        <taxon>Harpellomycetes</taxon>
        <taxon>Harpellales</taxon>
        <taxon>Legeriomycetaceae</taxon>
        <taxon>Smittium</taxon>
    </lineage>
</organism>
<name>A0A1R1X2M9_9FUNG</name>
<dbReference type="AlphaFoldDB" id="A0A1R1X2M9"/>
<dbReference type="EMBL" id="LSSM01007255">
    <property type="protein sequence ID" value="OMJ08870.1"/>
    <property type="molecule type" value="Genomic_DNA"/>
</dbReference>
<evidence type="ECO:0000313" key="2">
    <source>
        <dbReference type="Proteomes" id="UP000187429"/>
    </source>
</evidence>
<keyword evidence="2" id="KW-1185">Reference proteome</keyword>
<gene>
    <name evidence="1" type="ORF">AYI69_g10903</name>
</gene>
<protein>
    <submittedName>
        <fullName evidence="1">Uncharacterized protein</fullName>
    </submittedName>
</protein>
<proteinExistence type="predicted"/>
<accession>A0A1R1X2M9</accession>
<comment type="caution">
    <text evidence="1">The sequence shown here is derived from an EMBL/GenBank/DDBJ whole genome shotgun (WGS) entry which is preliminary data.</text>
</comment>